<dbReference type="InterPro" id="IPR007391">
    <property type="entry name" value="Vancomycin_resist_VanW"/>
</dbReference>
<feature type="signal peptide" evidence="1">
    <location>
        <begin position="1"/>
        <end position="22"/>
    </location>
</feature>
<protein>
    <submittedName>
        <fullName evidence="2">VanW family protein</fullName>
    </submittedName>
</protein>
<accession>A0A9D0ZE11</accession>
<dbReference type="PANTHER" id="PTHR35788">
    <property type="entry name" value="EXPORTED PROTEIN-RELATED"/>
    <property type="match status" value="1"/>
</dbReference>
<feature type="chain" id="PRO_5038898634" evidence="1">
    <location>
        <begin position="23"/>
        <end position="332"/>
    </location>
</feature>
<proteinExistence type="predicted"/>
<dbReference type="InterPro" id="IPR052913">
    <property type="entry name" value="Glycopeptide_resist_protein"/>
</dbReference>
<dbReference type="EMBL" id="DVFJ01000038">
    <property type="protein sequence ID" value="HIQ72763.1"/>
    <property type="molecule type" value="Genomic_DNA"/>
</dbReference>
<gene>
    <name evidence="2" type="ORF">IAB73_11210</name>
</gene>
<evidence type="ECO:0000313" key="2">
    <source>
        <dbReference type="EMBL" id="HIQ72763.1"/>
    </source>
</evidence>
<evidence type="ECO:0000313" key="3">
    <source>
        <dbReference type="Proteomes" id="UP000886887"/>
    </source>
</evidence>
<dbReference type="Pfam" id="PF04294">
    <property type="entry name" value="VanW"/>
    <property type="match status" value="1"/>
</dbReference>
<reference evidence="2" key="2">
    <citation type="journal article" date="2021" name="PeerJ">
        <title>Extensive microbial diversity within the chicken gut microbiome revealed by metagenomics and culture.</title>
        <authorList>
            <person name="Gilroy R."/>
            <person name="Ravi A."/>
            <person name="Getino M."/>
            <person name="Pursley I."/>
            <person name="Horton D.L."/>
            <person name="Alikhan N.F."/>
            <person name="Baker D."/>
            <person name="Gharbi K."/>
            <person name="Hall N."/>
            <person name="Watson M."/>
            <person name="Adriaenssens E.M."/>
            <person name="Foster-Nyarko E."/>
            <person name="Jarju S."/>
            <person name="Secka A."/>
            <person name="Antonio M."/>
            <person name="Oren A."/>
            <person name="Chaudhuri R.R."/>
            <person name="La Ragione R."/>
            <person name="Hildebrand F."/>
            <person name="Pallen M.J."/>
        </authorList>
    </citation>
    <scope>NUCLEOTIDE SEQUENCE</scope>
    <source>
        <strain evidence="2">ChiSxjej2B14-6234</strain>
    </source>
</reference>
<keyword evidence="1" id="KW-0732">Signal</keyword>
<dbReference type="PANTHER" id="PTHR35788:SF1">
    <property type="entry name" value="EXPORTED PROTEIN"/>
    <property type="match status" value="1"/>
</dbReference>
<evidence type="ECO:0000256" key="1">
    <source>
        <dbReference type="SAM" id="SignalP"/>
    </source>
</evidence>
<comment type="caution">
    <text evidence="2">The sequence shown here is derived from an EMBL/GenBank/DDBJ whole genome shotgun (WGS) entry which is preliminary data.</text>
</comment>
<dbReference type="Proteomes" id="UP000886887">
    <property type="component" value="Unassembled WGS sequence"/>
</dbReference>
<reference evidence="2" key="1">
    <citation type="submission" date="2020-10" db="EMBL/GenBank/DDBJ databases">
        <authorList>
            <person name="Gilroy R."/>
        </authorList>
    </citation>
    <scope>NUCLEOTIDE SEQUENCE</scope>
    <source>
        <strain evidence="2">ChiSxjej2B14-6234</strain>
    </source>
</reference>
<sequence length="332" mass="36016">MKRFFILLLAAVLCLSSLPTLADAPALLYTGTMLKDINLRVTESQEADSLGVLRAGEDVGIIDYSPEWLHLYSERLGEGYVLRQYVDAITPLDPENTPPYGAILHSQVATVCMQTPVYAAPDAAAEELCAVTPGSRISFWYIQDGWIVIPYQRKIGYIPASAISDLEPVAPTAEYAQSGDILAAFTSFYKTTQTELNLGRMVNIDVACDYISIVMNPGDEFSFNDVAGPYRAARGYMSAPVLIDGTTMPGYGGGTCQVSTTLYNVLLQLWKGITIIHRRPHGPSGASYVPHGVDAAVGSENLDLIFQNAYDFPIQIDASAQDGALFIAIRKA</sequence>
<name>A0A9D0ZE11_9FIRM</name>
<organism evidence="2 3">
    <name type="scientific">Candidatus Onthenecus intestinigallinarum</name>
    <dbReference type="NCBI Taxonomy" id="2840875"/>
    <lineage>
        <taxon>Bacteria</taxon>
        <taxon>Bacillati</taxon>
        <taxon>Bacillota</taxon>
        <taxon>Clostridia</taxon>
        <taxon>Eubacteriales</taxon>
        <taxon>Candidatus Onthenecus</taxon>
    </lineage>
</organism>
<dbReference type="AlphaFoldDB" id="A0A9D0ZE11"/>